<sequence>MREQMELMESTMTKNVNTLQVMTNKNMKFIEESVKMVREEAAEERKQMVEIVKTVQERNAKMAKDLAEQTKVKKKGPLDALMDFMPLVSSFVNMMGSFKKDKKPNAAAAKQT</sequence>
<dbReference type="AlphaFoldDB" id="A0A6S7JF37"/>
<gene>
    <name evidence="1" type="ORF">PACLA_8A064057</name>
</gene>
<name>A0A6S7JF37_PARCT</name>
<protein>
    <submittedName>
        <fullName evidence="1">Uncharacterized protein</fullName>
    </submittedName>
</protein>
<comment type="caution">
    <text evidence="1">The sequence shown here is derived from an EMBL/GenBank/DDBJ whole genome shotgun (WGS) entry which is preliminary data.</text>
</comment>
<keyword evidence="2" id="KW-1185">Reference proteome</keyword>
<proteinExistence type="predicted"/>
<evidence type="ECO:0000313" key="2">
    <source>
        <dbReference type="Proteomes" id="UP001152795"/>
    </source>
</evidence>
<dbReference type="OrthoDB" id="5971203at2759"/>
<accession>A0A6S7JF37</accession>
<reference evidence="1" key="1">
    <citation type="submission" date="2020-04" db="EMBL/GenBank/DDBJ databases">
        <authorList>
            <person name="Alioto T."/>
            <person name="Alioto T."/>
            <person name="Gomez Garrido J."/>
        </authorList>
    </citation>
    <scope>NUCLEOTIDE SEQUENCE</scope>
    <source>
        <strain evidence="1">A484AB</strain>
    </source>
</reference>
<dbReference type="Proteomes" id="UP001152795">
    <property type="component" value="Unassembled WGS sequence"/>
</dbReference>
<evidence type="ECO:0000313" key="1">
    <source>
        <dbReference type="EMBL" id="CAB4029587.1"/>
    </source>
</evidence>
<dbReference type="EMBL" id="CACRXK020016273">
    <property type="protein sequence ID" value="CAB4029587.1"/>
    <property type="molecule type" value="Genomic_DNA"/>
</dbReference>
<organism evidence="1 2">
    <name type="scientific">Paramuricea clavata</name>
    <name type="common">Red gorgonian</name>
    <name type="synonym">Violescent sea-whip</name>
    <dbReference type="NCBI Taxonomy" id="317549"/>
    <lineage>
        <taxon>Eukaryota</taxon>
        <taxon>Metazoa</taxon>
        <taxon>Cnidaria</taxon>
        <taxon>Anthozoa</taxon>
        <taxon>Octocorallia</taxon>
        <taxon>Malacalcyonacea</taxon>
        <taxon>Plexauridae</taxon>
        <taxon>Paramuricea</taxon>
    </lineage>
</organism>